<reference evidence="2" key="2">
    <citation type="submission" date="2025-08" db="UniProtKB">
        <authorList>
            <consortium name="RefSeq"/>
        </authorList>
    </citation>
    <scope>IDENTIFICATION</scope>
</reference>
<name>A0AAJ8BWY9_ASPNG</name>
<dbReference type="RefSeq" id="XP_059604061.1">
    <property type="nucleotide sequence ID" value="XM_059749083.1"/>
</dbReference>
<accession>A0AAJ8BWY9</accession>
<feature type="region of interest" description="Disordered" evidence="1">
    <location>
        <begin position="48"/>
        <end position="81"/>
    </location>
</feature>
<sequence>MNSKAAVLRRKLSPVGAIVGYRSYFGGYIAARTVTVGTFHHGTAAKYCGHGDTAEKRGQERKTGDVKGGSGSTGTSGHSMIPASGEFGDYILESVAEKLLDGIRNGITCDHFLQSPREDSHDTLPSPPSTGAEITSAYANPQIIDFQIILNLGGARHYQKVWVPCTQYAVDLGVILVYSSSAPDPIDCDPTAA</sequence>
<evidence type="ECO:0000313" key="2">
    <source>
        <dbReference type="RefSeq" id="XP_059604061.1"/>
    </source>
</evidence>
<feature type="compositionally biased region" description="Basic and acidic residues" evidence="1">
    <location>
        <begin position="52"/>
        <end position="65"/>
    </location>
</feature>
<organism evidence="2">
    <name type="scientific">Aspergillus niger</name>
    <dbReference type="NCBI Taxonomy" id="5061"/>
    <lineage>
        <taxon>Eukaryota</taxon>
        <taxon>Fungi</taxon>
        <taxon>Dikarya</taxon>
        <taxon>Ascomycota</taxon>
        <taxon>Pezizomycotina</taxon>
        <taxon>Eurotiomycetes</taxon>
        <taxon>Eurotiomycetidae</taxon>
        <taxon>Eurotiales</taxon>
        <taxon>Aspergillaceae</taxon>
        <taxon>Aspergillus</taxon>
        <taxon>Aspergillus subgen. Circumdati</taxon>
    </lineage>
</organism>
<protein>
    <submittedName>
        <fullName evidence="2">Uncharacterized protein</fullName>
    </submittedName>
</protein>
<dbReference type="AlphaFoldDB" id="A0AAJ8BWY9"/>
<evidence type="ECO:0000256" key="1">
    <source>
        <dbReference type="SAM" id="MobiDB-lite"/>
    </source>
</evidence>
<reference evidence="2" key="1">
    <citation type="submission" date="2025-02" db="EMBL/GenBank/DDBJ databases">
        <authorList>
            <consortium name="NCBI Genome Project"/>
        </authorList>
    </citation>
    <scope>NUCLEOTIDE SEQUENCE</scope>
</reference>
<proteinExistence type="predicted"/>
<dbReference type="KEGG" id="ang:An08g05750"/>
<dbReference type="VEuPathDB" id="FungiDB:An08g05750"/>
<gene>
    <name evidence="2" type="ORF">An08g05750</name>
</gene>
<dbReference type="GeneID" id="84591692"/>